<accession>A0A9Q1FID2</accession>
<dbReference type="Proteomes" id="UP001152622">
    <property type="component" value="Chromosome 5"/>
</dbReference>
<reference evidence="1" key="1">
    <citation type="journal article" date="2023" name="Science">
        <title>Genome structures resolve the early diversification of teleost fishes.</title>
        <authorList>
            <person name="Parey E."/>
            <person name="Louis A."/>
            <person name="Montfort J."/>
            <person name="Bouchez O."/>
            <person name="Roques C."/>
            <person name="Iampietro C."/>
            <person name="Lluch J."/>
            <person name="Castinel A."/>
            <person name="Donnadieu C."/>
            <person name="Desvignes T."/>
            <person name="Floi Bucao C."/>
            <person name="Jouanno E."/>
            <person name="Wen M."/>
            <person name="Mejri S."/>
            <person name="Dirks R."/>
            <person name="Jansen H."/>
            <person name="Henkel C."/>
            <person name="Chen W.J."/>
            <person name="Zahm M."/>
            <person name="Cabau C."/>
            <person name="Klopp C."/>
            <person name="Thompson A.W."/>
            <person name="Robinson-Rechavi M."/>
            <person name="Braasch I."/>
            <person name="Lecointre G."/>
            <person name="Bobe J."/>
            <person name="Postlethwait J.H."/>
            <person name="Berthelot C."/>
            <person name="Roest Crollius H."/>
            <person name="Guiguen Y."/>
        </authorList>
    </citation>
    <scope>NUCLEOTIDE SEQUENCE</scope>
    <source>
        <strain evidence="1">WJC10195</strain>
    </source>
</reference>
<protein>
    <submittedName>
        <fullName evidence="1">Uncharacterized protein</fullName>
    </submittedName>
</protein>
<comment type="caution">
    <text evidence="1">The sequence shown here is derived from an EMBL/GenBank/DDBJ whole genome shotgun (WGS) entry which is preliminary data.</text>
</comment>
<organism evidence="1 2">
    <name type="scientific">Synaphobranchus kaupii</name>
    <name type="common">Kaup's arrowtooth eel</name>
    <dbReference type="NCBI Taxonomy" id="118154"/>
    <lineage>
        <taxon>Eukaryota</taxon>
        <taxon>Metazoa</taxon>
        <taxon>Chordata</taxon>
        <taxon>Craniata</taxon>
        <taxon>Vertebrata</taxon>
        <taxon>Euteleostomi</taxon>
        <taxon>Actinopterygii</taxon>
        <taxon>Neopterygii</taxon>
        <taxon>Teleostei</taxon>
        <taxon>Anguilliformes</taxon>
        <taxon>Synaphobranchidae</taxon>
        <taxon>Synaphobranchus</taxon>
    </lineage>
</organism>
<keyword evidence="2" id="KW-1185">Reference proteome</keyword>
<sequence>MVGDLCPSCPSVMNGIVMVECNAGPGRPWKRGVVPRACPSQQILPTVAPMATPSQINTQPSAFIRVTPIPSTAWATAHGLQQAR</sequence>
<evidence type="ECO:0000313" key="1">
    <source>
        <dbReference type="EMBL" id="KAJ8359262.1"/>
    </source>
</evidence>
<evidence type="ECO:0000313" key="2">
    <source>
        <dbReference type="Proteomes" id="UP001152622"/>
    </source>
</evidence>
<gene>
    <name evidence="1" type="ORF">SKAU_G00157870</name>
</gene>
<proteinExistence type="predicted"/>
<dbReference type="EMBL" id="JAINUF010000005">
    <property type="protein sequence ID" value="KAJ8359262.1"/>
    <property type="molecule type" value="Genomic_DNA"/>
</dbReference>
<name>A0A9Q1FID2_SYNKA</name>
<dbReference type="AlphaFoldDB" id="A0A9Q1FID2"/>